<evidence type="ECO:0000256" key="4">
    <source>
        <dbReference type="ARBA" id="ARBA00022519"/>
    </source>
</evidence>
<dbReference type="InterPro" id="IPR003439">
    <property type="entry name" value="ABC_transporter-like_ATP-bd"/>
</dbReference>
<dbReference type="GO" id="GO:0005524">
    <property type="term" value="F:ATP binding"/>
    <property type="evidence" value="ECO:0007669"/>
    <property type="project" value="UniProtKB-KW"/>
</dbReference>
<dbReference type="GO" id="GO:0140359">
    <property type="term" value="F:ABC-type transporter activity"/>
    <property type="evidence" value="ECO:0007669"/>
    <property type="project" value="InterPro"/>
</dbReference>
<keyword evidence="12" id="KW-0378">Hydrolase</keyword>
<accession>Q165A4</accession>
<evidence type="ECO:0000256" key="1">
    <source>
        <dbReference type="ARBA" id="ARBA00022448"/>
    </source>
</evidence>
<keyword evidence="8" id="KW-0472">Membrane</keyword>
<dbReference type="GO" id="GO:0016020">
    <property type="term" value="C:membrane"/>
    <property type="evidence" value="ECO:0007669"/>
    <property type="project" value="InterPro"/>
</dbReference>
<dbReference type="Pfam" id="PF03459">
    <property type="entry name" value="TOBE"/>
    <property type="match status" value="1"/>
</dbReference>
<keyword evidence="5" id="KW-0547">Nucleotide-binding</keyword>
<dbReference type="eggNOG" id="COG4148">
    <property type="taxonomic scope" value="Bacteria"/>
</dbReference>
<dbReference type="RefSeq" id="WP_011569055.1">
    <property type="nucleotide sequence ID" value="NC_008209.1"/>
</dbReference>
<dbReference type="GO" id="GO:0015098">
    <property type="term" value="F:molybdate ion transmembrane transporter activity"/>
    <property type="evidence" value="ECO:0007669"/>
    <property type="project" value="InterPro"/>
</dbReference>
<dbReference type="SUPFAM" id="SSF52540">
    <property type="entry name" value="P-loop containing nucleoside triphosphate hydrolases"/>
    <property type="match status" value="1"/>
</dbReference>
<dbReference type="EC" id="3.6.3.29" evidence="12"/>
<dbReference type="AlphaFoldDB" id="Q165A4"/>
<dbReference type="InterPro" id="IPR003593">
    <property type="entry name" value="AAA+_ATPase"/>
</dbReference>
<keyword evidence="4" id="KW-0997">Cell inner membrane</keyword>
<evidence type="ECO:0000256" key="7">
    <source>
        <dbReference type="ARBA" id="ARBA00022967"/>
    </source>
</evidence>
<dbReference type="InterPro" id="IPR027417">
    <property type="entry name" value="P-loop_NTPase"/>
</dbReference>
<dbReference type="PANTHER" id="PTHR43514:SF4">
    <property type="entry name" value="ABC TRANSPORTER I FAMILY MEMBER 10"/>
    <property type="match status" value="1"/>
</dbReference>
<dbReference type="InterPro" id="IPR004606">
    <property type="entry name" value="Mop_domain"/>
</dbReference>
<dbReference type="PROSITE" id="PS51866">
    <property type="entry name" value="MOP"/>
    <property type="match status" value="1"/>
</dbReference>
<evidence type="ECO:0000259" key="11">
    <source>
        <dbReference type="PROSITE" id="PS51866"/>
    </source>
</evidence>
<dbReference type="KEGG" id="rde:RD1_2915"/>
<dbReference type="SUPFAM" id="SSF50331">
    <property type="entry name" value="MOP-like"/>
    <property type="match status" value="1"/>
</dbReference>
<dbReference type="STRING" id="375451.RD1_2915"/>
<dbReference type="HOGENOM" id="CLU_000604_1_1_5"/>
<evidence type="ECO:0000256" key="5">
    <source>
        <dbReference type="ARBA" id="ARBA00022741"/>
    </source>
</evidence>
<organism evidence="12 13">
    <name type="scientific">Roseobacter denitrificans (strain ATCC 33942 / OCh 114)</name>
    <name type="common">Erythrobacter sp. (strain OCh 114)</name>
    <name type="synonym">Roseobacter denitrificans</name>
    <dbReference type="NCBI Taxonomy" id="375451"/>
    <lineage>
        <taxon>Bacteria</taxon>
        <taxon>Pseudomonadati</taxon>
        <taxon>Pseudomonadota</taxon>
        <taxon>Alphaproteobacteria</taxon>
        <taxon>Rhodobacterales</taxon>
        <taxon>Roseobacteraceae</taxon>
        <taxon>Roseobacter</taxon>
    </lineage>
</organism>
<dbReference type="NCBIfam" id="TIGR02142">
    <property type="entry name" value="modC_ABC"/>
    <property type="match status" value="1"/>
</dbReference>
<dbReference type="InterPro" id="IPR005116">
    <property type="entry name" value="Transp-assoc_OB_typ1"/>
</dbReference>
<name>Q165A4_ROSDO</name>
<gene>
    <name evidence="12" type="primary">modC</name>
    <name evidence="12" type="ordered locus">RD1_2915</name>
</gene>
<evidence type="ECO:0000313" key="12">
    <source>
        <dbReference type="EMBL" id="ABG32439.1"/>
    </source>
</evidence>
<protein>
    <submittedName>
        <fullName evidence="12">Molybdate ABC transporter, ATP-binding protein</fullName>
        <ecNumber evidence="12">3.6.3.29</ecNumber>
    </submittedName>
</protein>
<keyword evidence="3 9" id="KW-0500">Molybdenum</keyword>
<dbReference type="GO" id="GO:0016887">
    <property type="term" value="F:ATP hydrolysis activity"/>
    <property type="evidence" value="ECO:0007669"/>
    <property type="project" value="InterPro"/>
</dbReference>
<evidence type="ECO:0000259" key="10">
    <source>
        <dbReference type="PROSITE" id="PS50893"/>
    </source>
</evidence>
<dbReference type="Pfam" id="PF00005">
    <property type="entry name" value="ABC_tran"/>
    <property type="match status" value="1"/>
</dbReference>
<keyword evidence="6 12" id="KW-0067">ATP-binding</keyword>
<sequence>MSLSVSLKHGFAGFDLDASFEAPNGITMLYGRSGSGKTTIVNALAGLLHPDQGHISIGSQTLFDSKTRQHLPASKRRIGYIFQEGRLFPHLSVRQNLKYGQWFAPRSAPRSDFEQIVDMLGIAPLLERRPTRLSGGEKQRVAIGRALLSSPQMILADEPLAALDHARKEEIIPYFERLRDALGIPILYVSHSGTEIARLATTIVVLQDGRVVRQGPAGAVLSDPDVTPLGATAAGVMVQGRVAAQHPDGLTEVQSGGLSWLLPAAAYPVGSTLRLRVEAQDVMLATEKPRSISALNVLPATVATLRLGDGPGALVQIKAGENLLLARITRRSVEALNLKVGTPVYAVLKAVSIPRGAIGDQHPRQ</sequence>
<evidence type="ECO:0000256" key="9">
    <source>
        <dbReference type="PROSITE-ProRule" id="PRU01213"/>
    </source>
</evidence>
<keyword evidence="1" id="KW-0813">Transport</keyword>
<dbReference type="InterPro" id="IPR050334">
    <property type="entry name" value="Molybdenum_import_ModC"/>
</dbReference>
<evidence type="ECO:0000256" key="8">
    <source>
        <dbReference type="ARBA" id="ARBA00023136"/>
    </source>
</evidence>
<evidence type="ECO:0000256" key="3">
    <source>
        <dbReference type="ARBA" id="ARBA00022505"/>
    </source>
</evidence>
<proteinExistence type="predicted"/>
<feature type="domain" description="ABC transporter" evidence="10">
    <location>
        <begin position="1"/>
        <end position="233"/>
    </location>
</feature>
<evidence type="ECO:0000256" key="2">
    <source>
        <dbReference type="ARBA" id="ARBA00022475"/>
    </source>
</evidence>
<dbReference type="Proteomes" id="UP000007029">
    <property type="component" value="Chromosome"/>
</dbReference>
<dbReference type="PROSITE" id="PS50893">
    <property type="entry name" value="ABC_TRANSPORTER_2"/>
    <property type="match status" value="1"/>
</dbReference>
<dbReference type="Gene3D" id="2.40.50.100">
    <property type="match status" value="1"/>
</dbReference>
<reference evidence="12 13" key="1">
    <citation type="journal article" date="2007" name="J. Bacteriol.">
        <title>The complete genome sequence of Roseobacter denitrificans reveals a mixotrophic rather than photosynthetic metabolism.</title>
        <authorList>
            <person name="Swingley W.D."/>
            <person name="Sadekar S."/>
            <person name="Mastrian S.D."/>
            <person name="Matthies H.J."/>
            <person name="Hao J."/>
            <person name="Ramos H."/>
            <person name="Acharya C.R."/>
            <person name="Conrad A.L."/>
            <person name="Taylor H.L."/>
            <person name="Dejesa L.C."/>
            <person name="Shah M.K."/>
            <person name="O'huallachain M.E."/>
            <person name="Lince M.T."/>
            <person name="Blankenship R.E."/>
            <person name="Beatty J.T."/>
            <person name="Touchman J.W."/>
        </authorList>
    </citation>
    <scope>NUCLEOTIDE SEQUENCE [LARGE SCALE GENOMIC DNA]</scope>
    <source>
        <strain evidence="13">ATCC 33942 / OCh 114</strain>
    </source>
</reference>
<dbReference type="PROSITE" id="PS00211">
    <property type="entry name" value="ABC_TRANSPORTER_1"/>
    <property type="match status" value="1"/>
</dbReference>
<keyword evidence="2" id="KW-1003">Cell membrane</keyword>
<dbReference type="Gene3D" id="3.40.50.300">
    <property type="entry name" value="P-loop containing nucleotide triphosphate hydrolases"/>
    <property type="match status" value="1"/>
</dbReference>
<evidence type="ECO:0000256" key="6">
    <source>
        <dbReference type="ARBA" id="ARBA00022840"/>
    </source>
</evidence>
<dbReference type="SMART" id="SM00382">
    <property type="entry name" value="AAA"/>
    <property type="match status" value="1"/>
</dbReference>
<dbReference type="InterPro" id="IPR017871">
    <property type="entry name" value="ABC_transporter-like_CS"/>
</dbReference>
<feature type="domain" description="Mop" evidence="11">
    <location>
        <begin position="291"/>
        <end position="357"/>
    </location>
</feature>
<dbReference type="InterPro" id="IPR011868">
    <property type="entry name" value="ModC_ABC_ATP-bd"/>
</dbReference>
<dbReference type="PANTHER" id="PTHR43514">
    <property type="entry name" value="ABC TRANSPORTER I FAMILY MEMBER 10"/>
    <property type="match status" value="1"/>
</dbReference>
<keyword evidence="13" id="KW-1185">Reference proteome</keyword>
<dbReference type="OrthoDB" id="9802264at2"/>
<dbReference type="InterPro" id="IPR008995">
    <property type="entry name" value="Mo/tungstate-bd_C_term_dom"/>
</dbReference>
<keyword evidence="7" id="KW-1278">Translocase</keyword>
<evidence type="ECO:0000313" key="13">
    <source>
        <dbReference type="Proteomes" id="UP000007029"/>
    </source>
</evidence>
<dbReference type="EMBL" id="CP000362">
    <property type="protein sequence ID" value="ABG32439.1"/>
    <property type="molecule type" value="Genomic_DNA"/>
</dbReference>